<proteinExistence type="predicted"/>
<dbReference type="Gene3D" id="2.60.40.10">
    <property type="entry name" value="Immunoglobulins"/>
    <property type="match status" value="1"/>
</dbReference>
<evidence type="ECO:0000256" key="1">
    <source>
        <dbReference type="SAM" id="MobiDB-lite"/>
    </source>
</evidence>
<protein>
    <submittedName>
        <fullName evidence="4">Carboxypeptidase regulatory-like domain-containing protein</fullName>
    </submittedName>
</protein>
<keyword evidence="5" id="KW-1185">Reference proteome</keyword>
<dbReference type="InterPro" id="IPR008969">
    <property type="entry name" value="CarboxyPept-like_regulatory"/>
</dbReference>
<dbReference type="GO" id="GO:0004180">
    <property type="term" value="F:carboxypeptidase activity"/>
    <property type="evidence" value="ECO:0007669"/>
    <property type="project" value="UniProtKB-KW"/>
</dbReference>
<organism evidence="4 5">
    <name type="scientific">Micromonospora costi</name>
    <dbReference type="NCBI Taxonomy" id="1530042"/>
    <lineage>
        <taxon>Bacteria</taxon>
        <taxon>Bacillati</taxon>
        <taxon>Actinomycetota</taxon>
        <taxon>Actinomycetes</taxon>
        <taxon>Micromonosporales</taxon>
        <taxon>Micromonosporaceae</taxon>
        <taxon>Micromonospora</taxon>
    </lineage>
</organism>
<dbReference type="Pfam" id="PF13620">
    <property type="entry name" value="CarboxypepD_reg"/>
    <property type="match status" value="1"/>
</dbReference>
<dbReference type="InterPro" id="IPR013783">
    <property type="entry name" value="Ig-like_fold"/>
</dbReference>
<feature type="signal peptide" evidence="3">
    <location>
        <begin position="1"/>
        <end position="27"/>
    </location>
</feature>
<dbReference type="EMBL" id="RBAN01000004">
    <property type="protein sequence ID" value="RKN53144.1"/>
    <property type="molecule type" value="Genomic_DNA"/>
</dbReference>
<dbReference type="OrthoDB" id="3293460at2"/>
<reference evidence="4 5" key="1">
    <citation type="journal article" date="2015" name="Int. J. Syst. Evol. Microbiol.">
        <title>Micromonospora costi sp. nov., isolated from a leaf of Costus speciosus.</title>
        <authorList>
            <person name="Thawai C."/>
        </authorList>
    </citation>
    <scope>NUCLEOTIDE SEQUENCE [LARGE SCALE GENOMIC DNA]</scope>
    <source>
        <strain evidence="4 5">CS1-12</strain>
    </source>
</reference>
<keyword evidence="2" id="KW-0472">Membrane</keyword>
<dbReference type="Proteomes" id="UP000279968">
    <property type="component" value="Unassembled WGS sequence"/>
</dbReference>
<comment type="caution">
    <text evidence="4">The sequence shown here is derived from an EMBL/GenBank/DDBJ whole genome shotgun (WGS) entry which is preliminary data.</text>
</comment>
<evidence type="ECO:0000256" key="2">
    <source>
        <dbReference type="SAM" id="Phobius"/>
    </source>
</evidence>
<dbReference type="GO" id="GO:0005975">
    <property type="term" value="P:carbohydrate metabolic process"/>
    <property type="evidence" value="ECO:0007669"/>
    <property type="project" value="UniProtKB-ARBA"/>
</dbReference>
<dbReference type="AlphaFoldDB" id="A0A3A9ZYS7"/>
<keyword evidence="2" id="KW-1133">Transmembrane helix</keyword>
<dbReference type="RefSeq" id="WP_120782088.1">
    <property type="nucleotide sequence ID" value="NZ_JBHLUP010000002.1"/>
</dbReference>
<accession>A0A3A9ZYS7</accession>
<feature type="region of interest" description="Disordered" evidence="1">
    <location>
        <begin position="325"/>
        <end position="388"/>
    </location>
</feature>
<gene>
    <name evidence="4" type="ORF">D7193_25570</name>
</gene>
<evidence type="ECO:0000256" key="3">
    <source>
        <dbReference type="SAM" id="SignalP"/>
    </source>
</evidence>
<evidence type="ECO:0000313" key="4">
    <source>
        <dbReference type="EMBL" id="RKN53144.1"/>
    </source>
</evidence>
<dbReference type="Gene3D" id="2.60.40.1120">
    <property type="entry name" value="Carboxypeptidase-like, regulatory domain"/>
    <property type="match status" value="1"/>
</dbReference>
<feature type="chain" id="PRO_5017390363" evidence="3">
    <location>
        <begin position="28"/>
        <end position="388"/>
    </location>
</feature>
<evidence type="ECO:0000313" key="5">
    <source>
        <dbReference type="Proteomes" id="UP000279968"/>
    </source>
</evidence>
<dbReference type="SUPFAM" id="SSF49464">
    <property type="entry name" value="Carboxypeptidase regulatory domain-like"/>
    <property type="match status" value="1"/>
</dbReference>
<keyword evidence="3" id="KW-0732">Signal</keyword>
<feature type="region of interest" description="Disordered" evidence="1">
    <location>
        <begin position="256"/>
        <end position="278"/>
    </location>
</feature>
<feature type="compositionally biased region" description="Basic and acidic residues" evidence="1">
    <location>
        <begin position="379"/>
        <end position="388"/>
    </location>
</feature>
<sequence>MTTRLRARWARAAALIALTGGTLAVSAAPVAGAPAPISILSVSAENMEPGDKVRVQFRVTNNGSRAETAIVVVSGGLQCTTGCRAEPNLKPGQSQDFQATLVAPQVRAGEIIGLNISVGVQLDGENSFDFKMVYVYGPGTSQPAPGTSQPGAGAPQPGADEPSSEVDGVSGQVRDDSGKAIGGVALTVRDSAGHEYRTTSDRSGRFSIKSGAGKTIAEGRITVVAALDGYRTARTTVRGSAGGTATVRLTLAAVAAPAETSPSPTATAAADEAPGPETSVAAETPLALEAVSDEDSGSLLPFTLGGLLVVAGLGTLALMRIRRRNTPDEPAPHAATQLTAPAGAGMSDAPTAVLHTRPPADGFAGPYSGPPQGGIQQLSHDRYGGPAL</sequence>
<keyword evidence="4" id="KW-0645">Protease</keyword>
<keyword evidence="2" id="KW-0812">Transmembrane</keyword>
<feature type="compositionally biased region" description="Polar residues" evidence="1">
    <location>
        <begin position="141"/>
        <end position="150"/>
    </location>
</feature>
<feature type="region of interest" description="Disordered" evidence="1">
    <location>
        <begin position="141"/>
        <end position="177"/>
    </location>
</feature>
<name>A0A3A9ZYS7_9ACTN</name>
<keyword evidence="4" id="KW-0378">Hydrolase</keyword>
<feature type="transmembrane region" description="Helical" evidence="2">
    <location>
        <begin position="299"/>
        <end position="319"/>
    </location>
</feature>
<keyword evidence="4" id="KW-0121">Carboxypeptidase</keyword>